<feature type="compositionally biased region" description="Basic residues" evidence="1">
    <location>
        <begin position="77"/>
        <end position="88"/>
    </location>
</feature>
<reference evidence="2 3" key="1">
    <citation type="journal article" date="2019" name="Commun. Biol.">
        <title>The bagworm genome reveals a unique fibroin gene that provides high tensile strength.</title>
        <authorList>
            <person name="Kono N."/>
            <person name="Nakamura H."/>
            <person name="Ohtoshi R."/>
            <person name="Tomita M."/>
            <person name="Numata K."/>
            <person name="Arakawa K."/>
        </authorList>
    </citation>
    <scope>NUCLEOTIDE SEQUENCE [LARGE SCALE GENOMIC DNA]</scope>
</reference>
<sequence length="98" mass="10401">MESMCTGATGRAAAIDSARPATLGRRVGGARAAPPAPPAPRHSRDTRRAVTAIAHRVAARVVVPENVSCARVGRRVTAGRRRRRARARAARESSRVRG</sequence>
<feature type="region of interest" description="Disordered" evidence="1">
    <location>
        <begin position="77"/>
        <end position="98"/>
    </location>
</feature>
<organism evidence="2 3">
    <name type="scientific">Eumeta variegata</name>
    <name type="common">Bagworm moth</name>
    <name type="synonym">Eumeta japonica</name>
    <dbReference type="NCBI Taxonomy" id="151549"/>
    <lineage>
        <taxon>Eukaryota</taxon>
        <taxon>Metazoa</taxon>
        <taxon>Ecdysozoa</taxon>
        <taxon>Arthropoda</taxon>
        <taxon>Hexapoda</taxon>
        <taxon>Insecta</taxon>
        <taxon>Pterygota</taxon>
        <taxon>Neoptera</taxon>
        <taxon>Endopterygota</taxon>
        <taxon>Lepidoptera</taxon>
        <taxon>Glossata</taxon>
        <taxon>Ditrysia</taxon>
        <taxon>Tineoidea</taxon>
        <taxon>Psychidae</taxon>
        <taxon>Oiketicinae</taxon>
        <taxon>Eumeta</taxon>
    </lineage>
</organism>
<accession>A0A4C1WT89</accession>
<protein>
    <submittedName>
        <fullName evidence="2">Uncharacterized protein</fullName>
    </submittedName>
</protein>
<gene>
    <name evidence="2" type="ORF">EVAR_33057_1</name>
</gene>
<feature type="region of interest" description="Disordered" evidence="1">
    <location>
        <begin position="1"/>
        <end position="47"/>
    </location>
</feature>
<dbReference type="EMBL" id="BGZK01000650">
    <property type="protein sequence ID" value="GBP54588.1"/>
    <property type="molecule type" value="Genomic_DNA"/>
</dbReference>
<comment type="caution">
    <text evidence="2">The sequence shown here is derived from an EMBL/GenBank/DDBJ whole genome shotgun (WGS) entry which is preliminary data.</text>
</comment>
<evidence type="ECO:0000313" key="3">
    <source>
        <dbReference type="Proteomes" id="UP000299102"/>
    </source>
</evidence>
<dbReference type="Proteomes" id="UP000299102">
    <property type="component" value="Unassembled WGS sequence"/>
</dbReference>
<feature type="compositionally biased region" description="Basic and acidic residues" evidence="1">
    <location>
        <begin position="89"/>
        <end position="98"/>
    </location>
</feature>
<evidence type="ECO:0000256" key="1">
    <source>
        <dbReference type="SAM" id="MobiDB-lite"/>
    </source>
</evidence>
<evidence type="ECO:0000313" key="2">
    <source>
        <dbReference type="EMBL" id="GBP54588.1"/>
    </source>
</evidence>
<proteinExistence type="predicted"/>
<name>A0A4C1WT89_EUMVA</name>
<keyword evidence="3" id="KW-1185">Reference proteome</keyword>
<dbReference type="AlphaFoldDB" id="A0A4C1WT89"/>